<comment type="caution">
    <text evidence="6">The sequence shown here is derived from an EMBL/GenBank/DDBJ whole genome shotgun (WGS) entry which is preliminary data.</text>
</comment>
<dbReference type="Pfam" id="PF11819">
    <property type="entry name" value="CUPID"/>
    <property type="match status" value="1"/>
</dbReference>
<sequence>MHALEADLALQRQIYEAARKLSLEEHISKPVRKSRLQQCKREEKKLKELQDAILKHRVNHGCVSPQTCYSSRQRG</sequence>
<comment type="subcellular location">
    <subcellularLocation>
        <location evidence="1">Cytoplasm</location>
    </subcellularLocation>
</comment>
<keyword evidence="2" id="KW-0963">Cytoplasm</keyword>
<proteinExistence type="predicted"/>
<reference evidence="6 7" key="1">
    <citation type="submission" date="2024-05" db="EMBL/GenBank/DDBJ databases">
        <title>Genome sequencing and assembly of Indian major carp, Cirrhinus mrigala (Hamilton, 1822).</title>
        <authorList>
            <person name="Mohindra V."/>
            <person name="Chowdhury L.M."/>
            <person name="Lal K."/>
            <person name="Jena J.K."/>
        </authorList>
    </citation>
    <scope>NUCLEOTIDE SEQUENCE [LARGE SCALE GENOMIC DNA]</scope>
    <source>
        <strain evidence="6">CM1030</strain>
        <tissue evidence="6">Blood</tissue>
    </source>
</reference>
<name>A0ABD0QIW5_CIRMR</name>
<evidence type="ECO:0000313" key="7">
    <source>
        <dbReference type="Proteomes" id="UP001529510"/>
    </source>
</evidence>
<evidence type="ECO:0000313" key="6">
    <source>
        <dbReference type="EMBL" id="KAL0185961.1"/>
    </source>
</evidence>
<dbReference type="InterPro" id="IPR021774">
    <property type="entry name" value="CUPID"/>
</dbReference>
<dbReference type="PANTHER" id="PTHR16093:SF4">
    <property type="entry name" value="INNATE IMMUNITY ACTIVATOR PROTEIN"/>
    <property type="match status" value="1"/>
</dbReference>
<dbReference type="InterPro" id="IPR043447">
    <property type="entry name" value="CCDC120/INAVA"/>
</dbReference>
<evidence type="ECO:0000256" key="1">
    <source>
        <dbReference type="ARBA" id="ARBA00004496"/>
    </source>
</evidence>
<protein>
    <recommendedName>
        <fullName evidence="5">Cytohesin Ubiquitin Protein Inducing domain-containing protein</fullName>
    </recommendedName>
</protein>
<evidence type="ECO:0000259" key="5">
    <source>
        <dbReference type="Pfam" id="PF11819"/>
    </source>
</evidence>
<gene>
    <name evidence="6" type="ORF">M9458_017631</name>
</gene>
<dbReference type="GO" id="GO:0005737">
    <property type="term" value="C:cytoplasm"/>
    <property type="evidence" value="ECO:0007669"/>
    <property type="project" value="UniProtKB-SubCell"/>
</dbReference>
<feature type="domain" description="Cytohesin Ubiquitin Protein Inducing" evidence="5">
    <location>
        <begin position="2"/>
        <end position="29"/>
    </location>
</feature>
<evidence type="ECO:0000256" key="2">
    <source>
        <dbReference type="ARBA" id="ARBA00022490"/>
    </source>
</evidence>
<keyword evidence="7" id="KW-1185">Reference proteome</keyword>
<keyword evidence="3 4" id="KW-0175">Coiled coil</keyword>
<accession>A0ABD0QIW5</accession>
<organism evidence="6 7">
    <name type="scientific">Cirrhinus mrigala</name>
    <name type="common">Mrigala</name>
    <dbReference type="NCBI Taxonomy" id="683832"/>
    <lineage>
        <taxon>Eukaryota</taxon>
        <taxon>Metazoa</taxon>
        <taxon>Chordata</taxon>
        <taxon>Craniata</taxon>
        <taxon>Vertebrata</taxon>
        <taxon>Euteleostomi</taxon>
        <taxon>Actinopterygii</taxon>
        <taxon>Neopterygii</taxon>
        <taxon>Teleostei</taxon>
        <taxon>Ostariophysi</taxon>
        <taxon>Cypriniformes</taxon>
        <taxon>Cyprinidae</taxon>
        <taxon>Labeoninae</taxon>
        <taxon>Labeonini</taxon>
        <taxon>Cirrhinus</taxon>
    </lineage>
</organism>
<dbReference type="PANTHER" id="PTHR16093">
    <property type="entry name" value="COILED-COIL DOMAIN-CONTAINING PROTEIN 120 FAMILY MEMBER"/>
    <property type="match status" value="1"/>
</dbReference>
<evidence type="ECO:0000256" key="4">
    <source>
        <dbReference type="SAM" id="Coils"/>
    </source>
</evidence>
<feature type="coiled-coil region" evidence="4">
    <location>
        <begin position="32"/>
        <end position="59"/>
    </location>
</feature>
<dbReference type="AlphaFoldDB" id="A0ABD0QIW5"/>
<dbReference type="Proteomes" id="UP001529510">
    <property type="component" value="Unassembled WGS sequence"/>
</dbReference>
<dbReference type="EMBL" id="JAMKFB020000008">
    <property type="protein sequence ID" value="KAL0185961.1"/>
    <property type="molecule type" value="Genomic_DNA"/>
</dbReference>
<evidence type="ECO:0000256" key="3">
    <source>
        <dbReference type="ARBA" id="ARBA00023054"/>
    </source>
</evidence>